<evidence type="ECO:0000256" key="6">
    <source>
        <dbReference type="ARBA" id="ARBA00022723"/>
    </source>
</evidence>
<feature type="binding site" evidence="13">
    <location>
        <position position="235"/>
    </location>
    <ligand>
        <name>ATP</name>
        <dbReference type="ChEBI" id="CHEBI:30616"/>
    </ligand>
</feature>
<dbReference type="OrthoDB" id="412748at2759"/>
<dbReference type="Gene3D" id="3.30.460.10">
    <property type="entry name" value="Beta Polymerase, domain 2"/>
    <property type="match status" value="1"/>
</dbReference>
<dbReference type="PIRSF" id="PIRSF018425">
    <property type="entry name" value="PolyA_polymerase"/>
    <property type="match status" value="1"/>
</dbReference>
<evidence type="ECO:0000259" key="18">
    <source>
        <dbReference type="Pfam" id="PF20750"/>
    </source>
</evidence>
<comment type="caution">
    <text evidence="19">The sequence shown here is derived from an EMBL/GenBank/DDBJ whole genome shotgun (WGS) entry which is preliminary data.</text>
</comment>
<dbReference type="SUPFAM" id="SSF81631">
    <property type="entry name" value="PAP/OAS1 substrate-binding domain"/>
    <property type="match status" value="1"/>
</dbReference>
<dbReference type="GO" id="GO:0003723">
    <property type="term" value="F:RNA binding"/>
    <property type="evidence" value="ECO:0007669"/>
    <property type="project" value="UniProtKB-UniRule"/>
</dbReference>
<dbReference type="EMBL" id="LWCA01000656">
    <property type="protein sequence ID" value="OAF67450.1"/>
    <property type="molecule type" value="Genomic_DNA"/>
</dbReference>
<comment type="similarity">
    <text evidence="3 12">Belongs to the poly(A) polymerase family.</text>
</comment>
<feature type="binding site" evidence="14">
    <location>
        <position position="113"/>
    </location>
    <ligand>
        <name>Mg(2+)</name>
        <dbReference type="ChEBI" id="CHEBI:18420"/>
        <label>2</label>
        <note>catalytic</note>
    </ligand>
</feature>
<evidence type="ECO:0000256" key="8">
    <source>
        <dbReference type="ARBA" id="ARBA00022840"/>
    </source>
</evidence>
<comment type="catalytic activity">
    <reaction evidence="11 12">
        <text>RNA(n) + ATP = RNA(n)-3'-adenine ribonucleotide + diphosphate</text>
        <dbReference type="Rhea" id="RHEA:11332"/>
        <dbReference type="Rhea" id="RHEA-COMP:14527"/>
        <dbReference type="Rhea" id="RHEA-COMP:17347"/>
        <dbReference type="ChEBI" id="CHEBI:30616"/>
        <dbReference type="ChEBI" id="CHEBI:33019"/>
        <dbReference type="ChEBI" id="CHEBI:140395"/>
        <dbReference type="ChEBI" id="CHEBI:173115"/>
        <dbReference type="EC" id="2.7.7.19"/>
    </reaction>
</comment>
<keyword evidence="8 12" id="KW-0067">ATP-binding</keyword>
<keyword evidence="20" id="KW-1185">Reference proteome</keyword>
<evidence type="ECO:0000256" key="11">
    <source>
        <dbReference type="ARBA" id="ARBA00048830"/>
    </source>
</evidence>
<dbReference type="PANTHER" id="PTHR10682">
    <property type="entry name" value="POLY A POLYMERASE"/>
    <property type="match status" value="1"/>
</dbReference>
<dbReference type="InterPro" id="IPR007010">
    <property type="entry name" value="PolA_pol_RNA-bd_dom"/>
</dbReference>
<evidence type="ECO:0000256" key="2">
    <source>
        <dbReference type="ARBA" id="ARBA00004123"/>
    </source>
</evidence>
<feature type="domain" description="Poly(A) polymerase nucleotidyltransferase" evidence="18">
    <location>
        <begin position="35"/>
        <end position="212"/>
    </location>
</feature>
<dbReference type="Proteomes" id="UP000078046">
    <property type="component" value="Unassembled WGS sequence"/>
</dbReference>
<dbReference type="GO" id="GO:0006397">
    <property type="term" value="P:mRNA processing"/>
    <property type="evidence" value="ECO:0007669"/>
    <property type="project" value="UniProtKB-KW"/>
</dbReference>
<evidence type="ECO:0000256" key="9">
    <source>
        <dbReference type="ARBA" id="ARBA00022842"/>
    </source>
</evidence>
<keyword evidence="9 14" id="KW-0460">Magnesium</keyword>
<dbReference type="SUPFAM" id="SSF55003">
    <property type="entry name" value="PAP/Archaeal CCA-adding enzyme, C-terminal domain"/>
    <property type="match status" value="1"/>
</dbReference>
<evidence type="ECO:0000256" key="12">
    <source>
        <dbReference type="PIRNR" id="PIRNR018425"/>
    </source>
</evidence>
<evidence type="ECO:0000256" key="5">
    <source>
        <dbReference type="ARBA" id="ARBA00022679"/>
    </source>
</evidence>
<dbReference type="EC" id="2.7.7.19" evidence="12"/>
<dbReference type="Pfam" id="PF04926">
    <property type="entry name" value="PAP_RNA-bind"/>
    <property type="match status" value="1"/>
</dbReference>
<dbReference type="CDD" id="cd05402">
    <property type="entry name" value="NT_PAP_TUTase"/>
    <property type="match status" value="1"/>
</dbReference>
<evidence type="ECO:0000256" key="15">
    <source>
        <dbReference type="SAM" id="MobiDB-lite"/>
    </source>
</evidence>
<keyword evidence="4 12" id="KW-0507">mRNA processing</keyword>
<gene>
    <name evidence="19" type="ORF">A3Q56_04783</name>
</gene>
<feature type="binding site" evidence="13">
    <location>
        <begin position="98"/>
        <end position="100"/>
    </location>
    <ligand>
        <name>ATP</name>
        <dbReference type="ChEBI" id="CHEBI:30616"/>
    </ligand>
</feature>
<dbReference type="InterPro" id="IPR007012">
    <property type="entry name" value="PolA_pol_cen_dom"/>
</dbReference>
<dbReference type="InterPro" id="IPR043519">
    <property type="entry name" value="NT_sf"/>
</dbReference>
<evidence type="ECO:0000256" key="14">
    <source>
        <dbReference type="PIRSR" id="PIRSR018425-2"/>
    </source>
</evidence>
<feature type="binding site" evidence="13">
    <location>
        <begin position="111"/>
        <end position="113"/>
    </location>
    <ligand>
        <name>ATP</name>
        <dbReference type="ChEBI" id="CHEBI:30616"/>
    </ligand>
</feature>
<evidence type="ECO:0000313" key="19">
    <source>
        <dbReference type="EMBL" id="OAF67450.1"/>
    </source>
</evidence>
<accession>A0A177AZZ6</accession>
<dbReference type="SUPFAM" id="SSF81301">
    <property type="entry name" value="Nucleotidyltransferase"/>
    <property type="match status" value="1"/>
</dbReference>
<dbReference type="InterPro" id="IPR011068">
    <property type="entry name" value="NuclTrfase_I-like_C"/>
</dbReference>
<comment type="function">
    <text evidence="12">Polymerase that creates the 3'-poly(A) tail of mRNA's.</text>
</comment>
<dbReference type="Gene3D" id="1.10.1410.10">
    <property type="match status" value="1"/>
</dbReference>
<keyword evidence="7 12" id="KW-0547">Nucleotide-binding</keyword>
<dbReference type="Pfam" id="PF20750">
    <property type="entry name" value="PAP_NTPase"/>
    <property type="match status" value="1"/>
</dbReference>
<dbReference type="GO" id="GO:0046872">
    <property type="term" value="F:metal ion binding"/>
    <property type="evidence" value="ECO:0007669"/>
    <property type="project" value="UniProtKB-KW"/>
</dbReference>
<evidence type="ECO:0000259" key="16">
    <source>
        <dbReference type="Pfam" id="PF04926"/>
    </source>
</evidence>
<feature type="binding site" evidence="14">
    <location>
        <position position="111"/>
    </location>
    <ligand>
        <name>Mg(2+)</name>
        <dbReference type="ChEBI" id="CHEBI:18420"/>
        <label>1</label>
        <note>catalytic</note>
    </ligand>
</feature>
<feature type="binding site" evidence="13">
    <location>
        <begin position="244"/>
        <end position="245"/>
    </location>
    <ligand>
        <name>ATP</name>
        <dbReference type="ChEBI" id="CHEBI:30616"/>
    </ligand>
</feature>
<dbReference type="GO" id="GO:1990817">
    <property type="term" value="F:poly(A) RNA polymerase activity"/>
    <property type="evidence" value="ECO:0007669"/>
    <property type="project" value="UniProtKB-UniRule"/>
</dbReference>
<feature type="binding site" evidence="13">
    <location>
        <position position="107"/>
    </location>
    <ligand>
        <name>ATP</name>
        <dbReference type="ChEBI" id="CHEBI:30616"/>
    </ligand>
</feature>
<dbReference type="InterPro" id="IPR014492">
    <property type="entry name" value="PolyA_polymerase"/>
</dbReference>
<dbReference type="GO" id="GO:0005634">
    <property type="term" value="C:nucleus"/>
    <property type="evidence" value="ECO:0007669"/>
    <property type="project" value="UniProtKB-SubCell"/>
</dbReference>
<feature type="region of interest" description="Disordered" evidence="15">
    <location>
        <begin position="521"/>
        <end position="571"/>
    </location>
</feature>
<sequence length="571" mass="66038">MISPESMSNDKIESKSQIGSYNKLSKEDIHLLNEDASKRLEEFLLSCDIYESSAERLKRMDVLKKVNDLFNSWVKKMSKEKKMPESFIERVGGKVYTFGSYRLGVHTRGADIDTLCVSPRHINREDFFDSFVETLRSRPETTMIKPISSAYVPVVKLIFSGIELDILFARLALETIPSGQDLKDDILLAHLAEKCVLSVNGCRVTDEILRLVPDVIIFRKALRAIKLWAKRRCIYSNIMGYLGGVSWAIMVAKLCQLYPDSQPCEIFEKMLYILTRWNWPAPVMLKDNPEEHPYGLVEWNPKKNPGDRNHILPIITPCYPQMNSTYNTSNSTKSIIMYECKRALFYTSDIIIGQKLWDPIFQNSDFFSRYQYYITIQVSHVDVEKSRDWHGFVESKLRYLVHSLEINPFVIHIHPYSKSYGAIRDDQPDNLKIFFIGLSFVDLSRHHTKKVNLSVYATGFRDRVLTQSKRIGLSSENVNLCIKIIHRRSLSQFIPESEIITDILKLVIQRHMPRNLLPSLMVPKERNHVPPEEPSEDTNSLNDSLKRKHDDEDDNDNKVIRLNSLDPSISS</sequence>
<comment type="subcellular location">
    <subcellularLocation>
        <location evidence="2 12">Nucleus</location>
    </subcellularLocation>
</comment>
<feature type="binding site" evidence="14">
    <location>
        <position position="113"/>
    </location>
    <ligand>
        <name>Mg(2+)</name>
        <dbReference type="ChEBI" id="CHEBI:18420"/>
        <label>1</label>
        <note>catalytic</note>
    </ligand>
</feature>
<comment type="cofactor">
    <cofactor evidence="1">
        <name>Mn(2+)</name>
        <dbReference type="ChEBI" id="CHEBI:29035"/>
    </cofactor>
</comment>
<feature type="domain" description="Poly(A) polymerase RNA-binding" evidence="16">
    <location>
        <begin position="365"/>
        <end position="421"/>
    </location>
</feature>
<dbReference type="InterPro" id="IPR048840">
    <property type="entry name" value="PolA_pol_NTPase"/>
</dbReference>
<evidence type="ECO:0000256" key="3">
    <source>
        <dbReference type="ARBA" id="ARBA00010912"/>
    </source>
</evidence>
<evidence type="ECO:0000256" key="10">
    <source>
        <dbReference type="ARBA" id="ARBA00023242"/>
    </source>
</evidence>
<keyword evidence="6 14" id="KW-0479">Metal-binding</keyword>
<dbReference type="FunFam" id="3.30.460.10:FF:000002">
    <property type="entry name" value="Poly(A) polymerase alpha, putative"/>
    <property type="match status" value="1"/>
</dbReference>
<organism evidence="19 20">
    <name type="scientific">Intoshia linei</name>
    <dbReference type="NCBI Taxonomy" id="1819745"/>
    <lineage>
        <taxon>Eukaryota</taxon>
        <taxon>Metazoa</taxon>
        <taxon>Spiralia</taxon>
        <taxon>Lophotrochozoa</taxon>
        <taxon>Mesozoa</taxon>
        <taxon>Orthonectida</taxon>
        <taxon>Rhopaluridae</taxon>
        <taxon>Intoshia</taxon>
    </lineage>
</organism>
<keyword evidence="10 12" id="KW-0539">Nucleus</keyword>
<feature type="binding site" evidence="14">
    <location>
        <position position="111"/>
    </location>
    <ligand>
        <name>Mg(2+)</name>
        <dbReference type="ChEBI" id="CHEBI:18420"/>
        <label>2</label>
        <note>catalytic</note>
    </ligand>
</feature>
<evidence type="ECO:0000256" key="13">
    <source>
        <dbReference type="PIRSR" id="PIRSR018425-1"/>
    </source>
</evidence>
<feature type="binding site" evidence="13">
    <location>
        <position position="165"/>
    </location>
    <ligand>
        <name>ATP</name>
        <dbReference type="ChEBI" id="CHEBI:30616"/>
    </ligand>
</feature>
<evidence type="ECO:0000313" key="20">
    <source>
        <dbReference type="Proteomes" id="UP000078046"/>
    </source>
</evidence>
<feature type="domain" description="Poly(A) polymerase central" evidence="17">
    <location>
        <begin position="218"/>
        <end position="362"/>
    </location>
</feature>
<proteinExistence type="inferred from homology"/>
<dbReference type="PANTHER" id="PTHR10682:SF10">
    <property type="entry name" value="POLYNUCLEOTIDE ADENYLYLTRANSFERASE"/>
    <property type="match status" value="1"/>
</dbReference>
<dbReference type="GO" id="GO:0031123">
    <property type="term" value="P:RNA 3'-end processing"/>
    <property type="evidence" value="ECO:0007669"/>
    <property type="project" value="InterPro"/>
</dbReference>
<dbReference type="FunFam" id="1.10.1410.10:FF:000001">
    <property type="entry name" value="Putative poly(A) polymerase gamma"/>
    <property type="match status" value="1"/>
</dbReference>
<evidence type="ECO:0000256" key="4">
    <source>
        <dbReference type="ARBA" id="ARBA00022664"/>
    </source>
</evidence>
<dbReference type="Pfam" id="PF04928">
    <property type="entry name" value="PAP_central"/>
    <property type="match status" value="1"/>
</dbReference>
<comment type="cofactor">
    <cofactor evidence="14">
        <name>Mg(2+)</name>
        <dbReference type="ChEBI" id="CHEBI:18420"/>
    </cofactor>
    <text evidence="14">Binds 2 magnesium ions. Also active with manganese.</text>
</comment>
<evidence type="ECO:0000256" key="1">
    <source>
        <dbReference type="ARBA" id="ARBA00001936"/>
    </source>
</evidence>
<evidence type="ECO:0000259" key="17">
    <source>
        <dbReference type="Pfam" id="PF04928"/>
    </source>
</evidence>
<name>A0A177AZZ6_9BILA</name>
<evidence type="ECO:0000256" key="7">
    <source>
        <dbReference type="ARBA" id="ARBA00022741"/>
    </source>
</evidence>
<dbReference type="Gene3D" id="3.30.70.590">
    <property type="entry name" value="Poly(A) polymerase predicted RNA binding domain"/>
    <property type="match status" value="1"/>
</dbReference>
<keyword evidence="5 12" id="KW-0808">Transferase</keyword>
<dbReference type="AlphaFoldDB" id="A0A177AZZ6"/>
<feature type="binding site" evidence="13">
    <location>
        <position position="226"/>
    </location>
    <ligand>
        <name>ATP</name>
        <dbReference type="ChEBI" id="CHEBI:30616"/>
    </ligand>
</feature>
<reference evidence="19 20" key="1">
    <citation type="submission" date="2016-04" db="EMBL/GenBank/DDBJ databases">
        <title>The genome of Intoshia linei affirms orthonectids as highly simplified spiralians.</title>
        <authorList>
            <person name="Mikhailov K.V."/>
            <person name="Slusarev G.S."/>
            <person name="Nikitin M.A."/>
            <person name="Logacheva M.D."/>
            <person name="Penin A."/>
            <person name="Aleoshin V."/>
            <person name="Panchin Y.V."/>
        </authorList>
    </citation>
    <scope>NUCLEOTIDE SEQUENCE [LARGE SCALE GENOMIC DNA]</scope>
    <source>
        <strain evidence="19">Intl2013</strain>
        <tissue evidence="19">Whole animal</tissue>
    </source>
</reference>
<protein>
    <recommendedName>
        <fullName evidence="12">Poly(A) polymerase</fullName>
        <ecNumber evidence="12">2.7.7.19</ecNumber>
    </recommendedName>
</protein>
<dbReference type="GO" id="GO:0005524">
    <property type="term" value="F:ATP binding"/>
    <property type="evidence" value="ECO:0007669"/>
    <property type="project" value="UniProtKB-UniRule"/>
</dbReference>
<feature type="binding site" evidence="14">
    <location>
        <position position="165"/>
    </location>
    <ligand>
        <name>Mg(2+)</name>
        <dbReference type="ChEBI" id="CHEBI:18420"/>
        <label>2</label>
        <note>catalytic</note>
    </ligand>
</feature>